<evidence type="ECO:0000313" key="5">
    <source>
        <dbReference type="EMBL" id="KAJ8954436.1"/>
    </source>
</evidence>
<feature type="chain" id="PRO_5043619917" evidence="4">
    <location>
        <begin position="17"/>
        <end position="190"/>
    </location>
</feature>
<dbReference type="GO" id="GO:0062129">
    <property type="term" value="C:chitin-based extracellular matrix"/>
    <property type="evidence" value="ECO:0007669"/>
    <property type="project" value="TreeGrafter"/>
</dbReference>
<dbReference type="InterPro" id="IPR050468">
    <property type="entry name" value="Cuticle_Struct_Prot"/>
</dbReference>
<evidence type="ECO:0000256" key="3">
    <source>
        <dbReference type="SAM" id="MobiDB-lite"/>
    </source>
</evidence>
<dbReference type="AlphaFoldDB" id="A0AAV8YR79"/>
<dbReference type="PRINTS" id="PR00947">
    <property type="entry name" value="CUTICLE"/>
</dbReference>
<keyword evidence="1 2" id="KW-0193">Cuticle</keyword>
<evidence type="ECO:0000256" key="1">
    <source>
        <dbReference type="ARBA" id="ARBA00022460"/>
    </source>
</evidence>
<comment type="caution">
    <text evidence="5">The sequence shown here is derived from an EMBL/GenBank/DDBJ whole genome shotgun (WGS) entry which is preliminary data.</text>
</comment>
<feature type="region of interest" description="Disordered" evidence="3">
    <location>
        <begin position="57"/>
        <end position="81"/>
    </location>
</feature>
<evidence type="ECO:0000256" key="4">
    <source>
        <dbReference type="SAM" id="SignalP"/>
    </source>
</evidence>
<evidence type="ECO:0000313" key="6">
    <source>
        <dbReference type="Proteomes" id="UP001162162"/>
    </source>
</evidence>
<dbReference type="PANTHER" id="PTHR10380">
    <property type="entry name" value="CUTICLE PROTEIN"/>
    <property type="match status" value="1"/>
</dbReference>
<protein>
    <submittedName>
        <fullName evidence="5">Uncharacterized protein</fullName>
    </submittedName>
</protein>
<proteinExistence type="predicted"/>
<reference evidence="5" key="1">
    <citation type="journal article" date="2023" name="Insect Mol. Biol.">
        <title>Genome sequencing provides insights into the evolution of gene families encoding plant cell wall-degrading enzymes in longhorned beetles.</title>
        <authorList>
            <person name="Shin N.R."/>
            <person name="Okamura Y."/>
            <person name="Kirsch R."/>
            <person name="Pauchet Y."/>
        </authorList>
    </citation>
    <scope>NUCLEOTIDE SEQUENCE</scope>
    <source>
        <strain evidence="5">AMC_N1</strain>
    </source>
</reference>
<dbReference type="InterPro" id="IPR000618">
    <property type="entry name" value="Insect_cuticle"/>
</dbReference>
<keyword evidence="6" id="KW-1185">Reference proteome</keyword>
<feature type="signal peptide" evidence="4">
    <location>
        <begin position="1"/>
        <end position="16"/>
    </location>
</feature>
<name>A0AAV8YR79_9CUCU</name>
<dbReference type="EMBL" id="JAPWTK010000048">
    <property type="protein sequence ID" value="KAJ8954436.1"/>
    <property type="molecule type" value="Genomic_DNA"/>
</dbReference>
<dbReference type="Proteomes" id="UP001162162">
    <property type="component" value="Unassembled WGS sequence"/>
</dbReference>
<gene>
    <name evidence="5" type="ORF">NQ318_011112</name>
</gene>
<sequence length="190" mass="19845">MMKLVFLFALITVAFGGIYKRQISTSPTPGQVIPILRQSSDISPDGTYNWAYETGNGIAADESGQPAGPGEDAGTAAQGKYSYTSPEGVPVQIQYISDVNGFQPVGDSIPIPPAIPEAIARALQYNSAHPEQDDINSQPGRAAPLPVAPSRGAYSPIGSFTLTKTKAGNALAGAPLDYTLGNDPIDYCAM</sequence>
<organism evidence="5 6">
    <name type="scientific">Aromia moschata</name>
    <dbReference type="NCBI Taxonomy" id="1265417"/>
    <lineage>
        <taxon>Eukaryota</taxon>
        <taxon>Metazoa</taxon>
        <taxon>Ecdysozoa</taxon>
        <taxon>Arthropoda</taxon>
        <taxon>Hexapoda</taxon>
        <taxon>Insecta</taxon>
        <taxon>Pterygota</taxon>
        <taxon>Neoptera</taxon>
        <taxon>Endopterygota</taxon>
        <taxon>Coleoptera</taxon>
        <taxon>Polyphaga</taxon>
        <taxon>Cucujiformia</taxon>
        <taxon>Chrysomeloidea</taxon>
        <taxon>Cerambycidae</taxon>
        <taxon>Cerambycinae</taxon>
        <taxon>Callichromatini</taxon>
        <taxon>Aromia</taxon>
    </lineage>
</organism>
<dbReference type="GO" id="GO:0008010">
    <property type="term" value="F:structural constituent of chitin-based larval cuticle"/>
    <property type="evidence" value="ECO:0007669"/>
    <property type="project" value="TreeGrafter"/>
</dbReference>
<keyword evidence="4" id="KW-0732">Signal</keyword>
<evidence type="ECO:0000256" key="2">
    <source>
        <dbReference type="PROSITE-ProRule" id="PRU00497"/>
    </source>
</evidence>
<dbReference type="PROSITE" id="PS51155">
    <property type="entry name" value="CHIT_BIND_RR_2"/>
    <property type="match status" value="1"/>
</dbReference>
<accession>A0AAV8YR79</accession>
<dbReference type="Pfam" id="PF00379">
    <property type="entry name" value="Chitin_bind_4"/>
    <property type="match status" value="1"/>
</dbReference>
<dbReference type="PANTHER" id="PTHR10380:SF173">
    <property type="entry name" value="CUTICULAR PROTEIN 47EF, ISOFORM C-RELATED"/>
    <property type="match status" value="1"/>
</dbReference>